<dbReference type="EMBL" id="JANBPG010000483">
    <property type="protein sequence ID" value="KAJ1896136.1"/>
    <property type="molecule type" value="Genomic_DNA"/>
</dbReference>
<keyword evidence="2" id="KW-1185">Reference proteome</keyword>
<dbReference type="Proteomes" id="UP001150581">
    <property type="component" value="Unassembled WGS sequence"/>
</dbReference>
<organism evidence="1 2">
    <name type="scientific">Kickxella alabastrina</name>
    <dbReference type="NCBI Taxonomy" id="61397"/>
    <lineage>
        <taxon>Eukaryota</taxon>
        <taxon>Fungi</taxon>
        <taxon>Fungi incertae sedis</taxon>
        <taxon>Zoopagomycota</taxon>
        <taxon>Kickxellomycotina</taxon>
        <taxon>Kickxellomycetes</taxon>
        <taxon>Kickxellales</taxon>
        <taxon>Kickxellaceae</taxon>
        <taxon>Kickxella</taxon>
    </lineage>
</organism>
<name>A0ACC1IJF5_9FUNG</name>
<accession>A0ACC1IJF5</accession>
<protein>
    <submittedName>
        <fullName evidence="1">Uncharacterized protein</fullName>
    </submittedName>
</protein>
<reference evidence="1" key="1">
    <citation type="submission" date="2022-07" db="EMBL/GenBank/DDBJ databases">
        <title>Phylogenomic reconstructions and comparative analyses of Kickxellomycotina fungi.</title>
        <authorList>
            <person name="Reynolds N.K."/>
            <person name="Stajich J.E."/>
            <person name="Barry K."/>
            <person name="Grigoriev I.V."/>
            <person name="Crous P."/>
            <person name="Smith M.E."/>
        </authorList>
    </citation>
    <scope>NUCLEOTIDE SEQUENCE</scope>
    <source>
        <strain evidence="1">Benny 63K</strain>
    </source>
</reference>
<gene>
    <name evidence="1" type="ORF">LPJ66_004174</name>
</gene>
<comment type="caution">
    <text evidence="1">The sequence shown here is derived from an EMBL/GenBank/DDBJ whole genome shotgun (WGS) entry which is preliminary data.</text>
</comment>
<evidence type="ECO:0000313" key="2">
    <source>
        <dbReference type="Proteomes" id="UP001150581"/>
    </source>
</evidence>
<sequence>MTTSSSKLNSNSTVLWTQTQAELLARRDPTDRLSFTPTAPFPGLTLIGGVDISYPRNTTSTAIVALTILSYPSLTQLYLQTHQIPITEPYISGFLAFRESPAYLAAFASLRTNNPELWPQVVLVDGNGTLHPRRFGSACHLGVELDIPTIGVAKNLLYMEGMTVDAKELKHMFKEDKTLGGVGIGVNGDVCAMAVRPTAGEGATNPIFVSPGHRVSMQTAVELVRCCSRYRVPEPIRVADLHSRVVVRQLEEELEASVSAK</sequence>
<proteinExistence type="predicted"/>
<evidence type="ECO:0000313" key="1">
    <source>
        <dbReference type="EMBL" id="KAJ1896136.1"/>
    </source>
</evidence>